<accession>A0A382D945</accession>
<dbReference type="EMBL" id="UINC01038240">
    <property type="protein sequence ID" value="SVB34960.1"/>
    <property type="molecule type" value="Genomic_DNA"/>
</dbReference>
<dbReference type="PANTHER" id="PTHR15108">
    <property type="entry name" value="N-ACYLGLUCOSAMINE-2-EPIMERASE"/>
    <property type="match status" value="1"/>
</dbReference>
<feature type="non-terminal residue" evidence="3">
    <location>
        <position position="264"/>
    </location>
</feature>
<dbReference type="GO" id="GO:0005975">
    <property type="term" value="P:carbohydrate metabolic process"/>
    <property type="evidence" value="ECO:0007669"/>
    <property type="project" value="InterPro"/>
</dbReference>
<dbReference type="Pfam" id="PF07221">
    <property type="entry name" value="GlcNAc_2-epim"/>
    <property type="match status" value="1"/>
</dbReference>
<comment type="similarity">
    <text evidence="1">Belongs to the N-acylglucosamine 2-epimerase family.</text>
</comment>
<sequence>MLEDILPFWFPNVIDEKFGGYMIIRDRDGSILDTDKGMWTQCRFAWLLATVYNTVEKRDEWLKGALHGIDFIAKHGFDDDGRMWFHVTREGKPIRKRRYVFTEFFAAKAFAACARASGDEKLVQRANETYQLAKTYLLNPDLGPKKFTDTRPTRGLAVPLIRLGVAQEMRLNLEDDSYTTEVDEAINEIRDYFVKPELKCVMETVGDNGEILDHFDGRTVNPGHAIEGAWFILLEARLRGDDPDLVQLGCNMLDWMWKRGWDEE</sequence>
<organism evidence="3">
    <name type="scientific">marine metagenome</name>
    <dbReference type="NCBI Taxonomy" id="408172"/>
    <lineage>
        <taxon>unclassified sequences</taxon>
        <taxon>metagenomes</taxon>
        <taxon>ecological metagenomes</taxon>
    </lineage>
</organism>
<dbReference type="Gene3D" id="1.50.10.10">
    <property type="match status" value="1"/>
</dbReference>
<keyword evidence="2" id="KW-0413">Isomerase</keyword>
<reference evidence="3" key="1">
    <citation type="submission" date="2018-05" db="EMBL/GenBank/DDBJ databases">
        <authorList>
            <person name="Lanie J.A."/>
            <person name="Ng W.-L."/>
            <person name="Kazmierczak K.M."/>
            <person name="Andrzejewski T.M."/>
            <person name="Davidsen T.M."/>
            <person name="Wayne K.J."/>
            <person name="Tettelin H."/>
            <person name="Glass J.I."/>
            <person name="Rusch D."/>
            <person name="Podicherti R."/>
            <person name="Tsui H.-C.T."/>
            <person name="Winkler M.E."/>
        </authorList>
    </citation>
    <scope>NUCLEOTIDE SEQUENCE</scope>
</reference>
<gene>
    <name evidence="3" type="ORF">METZ01_LOCUS187814</name>
</gene>
<evidence type="ECO:0008006" key="4">
    <source>
        <dbReference type="Google" id="ProtNLM"/>
    </source>
</evidence>
<dbReference type="InterPro" id="IPR008928">
    <property type="entry name" value="6-hairpin_glycosidase_sf"/>
</dbReference>
<dbReference type="GO" id="GO:0016853">
    <property type="term" value="F:isomerase activity"/>
    <property type="evidence" value="ECO:0007669"/>
    <property type="project" value="UniProtKB-KW"/>
</dbReference>
<dbReference type="AlphaFoldDB" id="A0A382D945"/>
<evidence type="ECO:0000313" key="3">
    <source>
        <dbReference type="EMBL" id="SVB34960.1"/>
    </source>
</evidence>
<evidence type="ECO:0000256" key="2">
    <source>
        <dbReference type="ARBA" id="ARBA00023235"/>
    </source>
</evidence>
<protein>
    <recommendedName>
        <fullName evidence="4">N-acylglucosamine 2-epimerase</fullName>
    </recommendedName>
</protein>
<dbReference type="InterPro" id="IPR012341">
    <property type="entry name" value="6hp_glycosidase-like_sf"/>
</dbReference>
<dbReference type="InterPro" id="IPR010819">
    <property type="entry name" value="AGE/CE"/>
</dbReference>
<proteinExistence type="inferred from homology"/>
<dbReference type="SUPFAM" id="SSF48208">
    <property type="entry name" value="Six-hairpin glycosidases"/>
    <property type="match status" value="1"/>
</dbReference>
<name>A0A382D945_9ZZZZ</name>
<evidence type="ECO:0000256" key="1">
    <source>
        <dbReference type="ARBA" id="ARBA00008558"/>
    </source>
</evidence>